<dbReference type="RefSeq" id="WP_268780284.1">
    <property type="nucleotide sequence ID" value="NZ_JAPRAT010000018.1"/>
</dbReference>
<feature type="transmembrane region" description="Helical" evidence="1">
    <location>
        <begin position="219"/>
        <end position="243"/>
    </location>
</feature>
<organism evidence="2 3">
    <name type="scientific">Natronobacillus azotifigens</name>
    <dbReference type="NCBI Taxonomy" id="472978"/>
    <lineage>
        <taxon>Bacteria</taxon>
        <taxon>Bacillati</taxon>
        <taxon>Bacillota</taxon>
        <taxon>Bacilli</taxon>
        <taxon>Bacillales</taxon>
        <taxon>Bacillaceae</taxon>
        <taxon>Natronobacillus</taxon>
    </lineage>
</organism>
<name>A0A9J6RD93_9BACI</name>
<dbReference type="InterPro" id="IPR025291">
    <property type="entry name" value="DUF4153"/>
</dbReference>
<dbReference type="Proteomes" id="UP001084197">
    <property type="component" value="Unassembled WGS sequence"/>
</dbReference>
<feature type="transmembrane region" description="Helical" evidence="1">
    <location>
        <begin position="176"/>
        <end position="199"/>
    </location>
</feature>
<keyword evidence="1" id="KW-0472">Membrane</keyword>
<dbReference type="Pfam" id="PF13687">
    <property type="entry name" value="DUF4153"/>
    <property type="match status" value="1"/>
</dbReference>
<evidence type="ECO:0000313" key="2">
    <source>
        <dbReference type="EMBL" id="MCZ0703519.1"/>
    </source>
</evidence>
<feature type="transmembrane region" description="Helical" evidence="1">
    <location>
        <begin position="21"/>
        <end position="40"/>
    </location>
</feature>
<proteinExistence type="predicted"/>
<gene>
    <name evidence="2" type="ORF">OWO01_09845</name>
</gene>
<keyword evidence="1" id="KW-0812">Transmembrane</keyword>
<protein>
    <submittedName>
        <fullName evidence="2">DUF4153 domain-containing protein</fullName>
    </submittedName>
</protein>
<dbReference type="EMBL" id="JAPRAT010000018">
    <property type="protein sequence ID" value="MCZ0703519.1"/>
    <property type="molecule type" value="Genomic_DNA"/>
</dbReference>
<feature type="transmembrane region" description="Helical" evidence="1">
    <location>
        <begin position="143"/>
        <end position="164"/>
    </location>
</feature>
<feature type="transmembrane region" description="Helical" evidence="1">
    <location>
        <begin position="76"/>
        <end position="93"/>
    </location>
</feature>
<keyword evidence="1" id="KW-1133">Transmembrane helix</keyword>
<feature type="transmembrane region" description="Helical" evidence="1">
    <location>
        <begin position="288"/>
        <end position="306"/>
    </location>
</feature>
<feature type="transmembrane region" description="Helical" evidence="1">
    <location>
        <begin position="105"/>
        <end position="123"/>
    </location>
</feature>
<reference evidence="2" key="1">
    <citation type="submission" date="2022-11" db="EMBL/GenBank/DDBJ databases">
        <title>WGS of Natronobacillus azotifigens 24KS-1, an anaerobic diazotrophic haloalkaliphile from soda-rich habitats.</title>
        <authorList>
            <person name="Sorokin D.Y."/>
            <person name="Merkel A.Y."/>
        </authorList>
    </citation>
    <scope>NUCLEOTIDE SEQUENCE</scope>
    <source>
        <strain evidence="2">24KS-1</strain>
    </source>
</reference>
<keyword evidence="3" id="KW-1185">Reference proteome</keyword>
<dbReference type="AlphaFoldDB" id="A0A9J6RD93"/>
<sequence>MKVFKWIRGKFTGILEAARRYPLTVGLLVILAAANAFAINDQFENYRNYITTLIVGACLGLVGQQVYERFFTRKRYRLLLLGGAFLLMLGYYWGIVRPATSASELSSKTSIAFLALLFVFIWIPTIRHRIHFNNSFMAAFKGLFTTILFTIIIIAGISAIIMAVDLLLFSVDYSTIPHMINVTLTLFAPIFFLSFIPLYQGGKGKEEKVKQATDVPKNLSVLLSYVIIPITVVYTFILVLYILLNIGGDLWTESLLESLLISFAITVLIVYVLASNIENKMTYYFQKIFPKILVPIVIFQTIASVMMIEEEGLTHGRYYVIMFGFFATIIGIIFSFFSKKIGLIAPILIIFAWISIVPPTDAFTISRVNHVNRLDQLLINHDMRANESIIADVEIPVKDQVEITNLVRYLDRMGYAEDVVWLPNNLFYSNRFEETFGFEPRDGIDQPERTERYFAYLEWNPSDSLSISQYDWMLHQQIDRDNEEQIEIQLSDQSGNSYTILREQENEFFWYRLKNSEEELLIEFDGEQLFDTIFDRNGSGQNRQTLSINDATIVHENEDVRMKFLIESISMHNDTYDAEFSIFIEFK</sequence>
<evidence type="ECO:0000256" key="1">
    <source>
        <dbReference type="SAM" id="Phobius"/>
    </source>
</evidence>
<evidence type="ECO:0000313" key="3">
    <source>
        <dbReference type="Proteomes" id="UP001084197"/>
    </source>
</evidence>
<feature type="transmembrane region" description="Helical" evidence="1">
    <location>
        <begin position="318"/>
        <end position="336"/>
    </location>
</feature>
<feature type="transmembrane region" description="Helical" evidence="1">
    <location>
        <begin position="255"/>
        <end position="276"/>
    </location>
</feature>
<feature type="transmembrane region" description="Helical" evidence="1">
    <location>
        <begin position="343"/>
        <end position="360"/>
    </location>
</feature>
<feature type="transmembrane region" description="Helical" evidence="1">
    <location>
        <begin position="46"/>
        <end position="64"/>
    </location>
</feature>
<accession>A0A9J6RD93</accession>
<comment type="caution">
    <text evidence="2">The sequence shown here is derived from an EMBL/GenBank/DDBJ whole genome shotgun (WGS) entry which is preliminary data.</text>
</comment>